<keyword evidence="11" id="KW-0472">Membrane</keyword>
<protein>
    <recommendedName>
        <fullName evidence="14">Cytochrome P450</fullName>
    </recommendedName>
</protein>
<evidence type="ECO:0000256" key="2">
    <source>
        <dbReference type="ARBA" id="ARBA00005179"/>
    </source>
</evidence>
<dbReference type="SUPFAM" id="SSF48264">
    <property type="entry name" value="Cytochrome P450"/>
    <property type="match status" value="1"/>
</dbReference>
<comment type="similarity">
    <text evidence="3 10">Belongs to the cytochrome P450 family.</text>
</comment>
<keyword evidence="4 9" id="KW-0349">Heme</keyword>
<dbReference type="AlphaFoldDB" id="A0A9W8K6A3"/>
<evidence type="ECO:0008006" key="14">
    <source>
        <dbReference type="Google" id="ProtNLM"/>
    </source>
</evidence>
<keyword evidence="6 10" id="KW-0560">Oxidoreductase</keyword>
<feature type="binding site" description="axial binding residue" evidence="9">
    <location>
        <position position="441"/>
    </location>
    <ligand>
        <name>heme</name>
        <dbReference type="ChEBI" id="CHEBI:30413"/>
    </ligand>
    <ligandPart>
        <name>Fe</name>
        <dbReference type="ChEBI" id="CHEBI:18248"/>
    </ligandPart>
</feature>
<dbReference type="GO" id="GO:0016705">
    <property type="term" value="F:oxidoreductase activity, acting on paired donors, with incorporation or reduction of molecular oxygen"/>
    <property type="evidence" value="ECO:0007669"/>
    <property type="project" value="InterPro"/>
</dbReference>
<evidence type="ECO:0000256" key="7">
    <source>
        <dbReference type="ARBA" id="ARBA00023004"/>
    </source>
</evidence>
<dbReference type="PRINTS" id="PR00463">
    <property type="entry name" value="EP450I"/>
</dbReference>
<dbReference type="InterPro" id="IPR001128">
    <property type="entry name" value="Cyt_P450"/>
</dbReference>
<dbReference type="Proteomes" id="UP001148786">
    <property type="component" value="Unassembled WGS sequence"/>
</dbReference>
<evidence type="ECO:0000256" key="1">
    <source>
        <dbReference type="ARBA" id="ARBA00001971"/>
    </source>
</evidence>
<proteinExistence type="inferred from homology"/>
<dbReference type="GO" id="GO:0020037">
    <property type="term" value="F:heme binding"/>
    <property type="evidence" value="ECO:0007669"/>
    <property type="project" value="InterPro"/>
</dbReference>
<keyword evidence="8 10" id="KW-0503">Monooxygenase</keyword>
<accession>A0A9W8K6A3</accession>
<dbReference type="GO" id="GO:0005506">
    <property type="term" value="F:iron ion binding"/>
    <property type="evidence" value="ECO:0007669"/>
    <property type="project" value="InterPro"/>
</dbReference>
<keyword evidence="5 9" id="KW-0479">Metal-binding</keyword>
<dbReference type="InterPro" id="IPR017972">
    <property type="entry name" value="Cyt_P450_CS"/>
</dbReference>
<dbReference type="PANTHER" id="PTHR46300:SF7">
    <property type="entry name" value="P450, PUTATIVE (EUROFUNG)-RELATED"/>
    <property type="match status" value="1"/>
</dbReference>
<evidence type="ECO:0000256" key="11">
    <source>
        <dbReference type="SAM" id="Phobius"/>
    </source>
</evidence>
<dbReference type="Gene3D" id="1.10.630.10">
    <property type="entry name" value="Cytochrome P450"/>
    <property type="match status" value="1"/>
</dbReference>
<comment type="caution">
    <text evidence="12">The sequence shown here is derived from an EMBL/GenBank/DDBJ whole genome shotgun (WGS) entry which is preliminary data.</text>
</comment>
<keyword evidence="7 9" id="KW-0408">Iron</keyword>
<evidence type="ECO:0000256" key="9">
    <source>
        <dbReference type="PIRSR" id="PIRSR602401-1"/>
    </source>
</evidence>
<evidence type="ECO:0000256" key="3">
    <source>
        <dbReference type="ARBA" id="ARBA00010617"/>
    </source>
</evidence>
<dbReference type="PANTHER" id="PTHR46300">
    <property type="entry name" value="P450, PUTATIVE (EUROFUNG)-RELATED-RELATED"/>
    <property type="match status" value="1"/>
</dbReference>
<keyword evidence="11" id="KW-0812">Transmembrane</keyword>
<name>A0A9W8K6A3_9AGAR</name>
<evidence type="ECO:0000256" key="6">
    <source>
        <dbReference type="ARBA" id="ARBA00023002"/>
    </source>
</evidence>
<dbReference type="InterPro" id="IPR050364">
    <property type="entry name" value="Cytochrome_P450_fung"/>
</dbReference>
<evidence type="ECO:0000313" key="12">
    <source>
        <dbReference type="EMBL" id="KAJ3513405.1"/>
    </source>
</evidence>
<comment type="pathway">
    <text evidence="2">Secondary metabolite biosynthesis.</text>
</comment>
<dbReference type="OrthoDB" id="2789670at2759"/>
<dbReference type="EMBL" id="JANKHO010000200">
    <property type="protein sequence ID" value="KAJ3513405.1"/>
    <property type="molecule type" value="Genomic_DNA"/>
</dbReference>
<dbReference type="Pfam" id="PF00067">
    <property type="entry name" value="p450"/>
    <property type="match status" value="1"/>
</dbReference>
<evidence type="ECO:0000313" key="13">
    <source>
        <dbReference type="Proteomes" id="UP001148786"/>
    </source>
</evidence>
<evidence type="ECO:0000256" key="10">
    <source>
        <dbReference type="RuleBase" id="RU000461"/>
    </source>
</evidence>
<dbReference type="CDD" id="cd11065">
    <property type="entry name" value="CYP64-like"/>
    <property type="match status" value="1"/>
</dbReference>
<dbReference type="GO" id="GO:0004497">
    <property type="term" value="F:monooxygenase activity"/>
    <property type="evidence" value="ECO:0007669"/>
    <property type="project" value="UniProtKB-KW"/>
</dbReference>
<dbReference type="PROSITE" id="PS00086">
    <property type="entry name" value="CYTOCHROME_P450"/>
    <property type="match status" value="1"/>
</dbReference>
<organism evidence="12 13">
    <name type="scientific">Agrocybe chaxingu</name>
    <dbReference type="NCBI Taxonomy" id="84603"/>
    <lineage>
        <taxon>Eukaryota</taxon>
        <taxon>Fungi</taxon>
        <taxon>Dikarya</taxon>
        <taxon>Basidiomycota</taxon>
        <taxon>Agaricomycotina</taxon>
        <taxon>Agaricomycetes</taxon>
        <taxon>Agaricomycetidae</taxon>
        <taxon>Agaricales</taxon>
        <taxon>Agaricineae</taxon>
        <taxon>Strophariaceae</taxon>
        <taxon>Agrocybe</taxon>
    </lineage>
</organism>
<gene>
    <name evidence="12" type="ORF">NLJ89_g2968</name>
</gene>
<dbReference type="InterPro" id="IPR036396">
    <property type="entry name" value="Cyt_P450_sf"/>
</dbReference>
<evidence type="ECO:0000256" key="8">
    <source>
        <dbReference type="ARBA" id="ARBA00023033"/>
    </source>
</evidence>
<reference evidence="12" key="1">
    <citation type="submission" date="2022-07" db="EMBL/GenBank/DDBJ databases">
        <title>Genome Sequence of Agrocybe chaxingu.</title>
        <authorList>
            <person name="Buettner E."/>
        </authorList>
    </citation>
    <scope>NUCLEOTIDE SEQUENCE</scope>
    <source>
        <strain evidence="12">MP-N11</strain>
    </source>
</reference>
<evidence type="ECO:0000256" key="5">
    <source>
        <dbReference type="ARBA" id="ARBA00022723"/>
    </source>
</evidence>
<keyword evidence="13" id="KW-1185">Reference proteome</keyword>
<sequence length="515" mass="57536">MFGFELSPPILLSTAILLITVILHTIWLRLSRKTQLPPGPRRLPIIGNALQMPTELAWEVFSEWSKHYGDIMHVDAMGQNFVIVSSPKIARDLLDKRSAFYSDRPHFVMANELAGYGESFVLQSYNDNWRKQRRLVAQDFSQSSTPRYYALQEKEARILVRNIVDDPASLVSQVKLTIGIIIIRVTYGYYVQSEDDHVLATSLQAVDNFSHLMTPGTFLVDLFPPLKYLPRWLPGTGFFKIADEWRKTLFDGAHAPFEWCKANLETGRTLTPNLCATIIQEAGGELPQDDQDKLIWGAGSVMGGGLDTNISAALTFFLAMILNPSVQAKAQAELDAVVGPDRLPGITDRPNLPYIRAIIAEIFRASPSLPLCIPHVVRQDDVYDGYFIPKGAVIIPNVWHMLHDPEVYPDPHSFNPDRFNGSDAAMDEIKDLVFGFGRRVCPGRYFAEGTLFAIIATTLATCDVLPGLDEQGKEVIPEWAYTSGAIIFPKDFKLRLKPRSAQAEALLAEVSSCIE</sequence>
<feature type="transmembrane region" description="Helical" evidence="11">
    <location>
        <begin position="6"/>
        <end position="28"/>
    </location>
</feature>
<comment type="cofactor">
    <cofactor evidence="1 9">
        <name>heme</name>
        <dbReference type="ChEBI" id="CHEBI:30413"/>
    </cofactor>
</comment>
<evidence type="ECO:0000256" key="4">
    <source>
        <dbReference type="ARBA" id="ARBA00022617"/>
    </source>
</evidence>
<keyword evidence="11" id="KW-1133">Transmembrane helix</keyword>
<dbReference type="InterPro" id="IPR002401">
    <property type="entry name" value="Cyt_P450_E_grp-I"/>
</dbReference>